<accession>A0A7C5ALW3</accession>
<dbReference type="EMBL" id="DTKJ01000045">
    <property type="protein sequence ID" value="HGZ11894.1"/>
    <property type="molecule type" value="Genomic_DNA"/>
</dbReference>
<name>A0A7C5ALW3_9BACT</name>
<protein>
    <recommendedName>
        <fullName evidence="2">TPM domain-containing protein</fullName>
    </recommendedName>
</protein>
<evidence type="ECO:0000313" key="1">
    <source>
        <dbReference type="EMBL" id="HGZ11894.1"/>
    </source>
</evidence>
<proteinExistence type="predicted"/>
<dbReference type="AlphaFoldDB" id="A0A7C5ALW3"/>
<organism evidence="1">
    <name type="scientific">Desulfobacca acetoxidans</name>
    <dbReference type="NCBI Taxonomy" id="60893"/>
    <lineage>
        <taxon>Bacteria</taxon>
        <taxon>Pseudomonadati</taxon>
        <taxon>Thermodesulfobacteriota</taxon>
        <taxon>Desulfobaccia</taxon>
        <taxon>Desulfobaccales</taxon>
        <taxon>Desulfobaccaceae</taxon>
        <taxon>Desulfobacca</taxon>
    </lineage>
</organism>
<gene>
    <name evidence="1" type="ORF">ENW48_06710</name>
</gene>
<reference evidence="1" key="1">
    <citation type="journal article" date="2020" name="mSystems">
        <title>Genome- and Community-Level Interaction Insights into Carbon Utilization and Element Cycling Functions of Hydrothermarchaeota in Hydrothermal Sediment.</title>
        <authorList>
            <person name="Zhou Z."/>
            <person name="Liu Y."/>
            <person name="Xu W."/>
            <person name="Pan J."/>
            <person name="Luo Z.H."/>
            <person name="Li M."/>
        </authorList>
    </citation>
    <scope>NUCLEOTIDE SEQUENCE [LARGE SCALE GENOMIC DNA]</scope>
    <source>
        <strain evidence="1">SpSt-853</strain>
    </source>
</reference>
<sequence length="67" mass="7438">MAWNPDPKVAAAREFGRKFGKDVVVILSLNTAQGTIEYASYGETKGLCSTARKLADVAFEDVMREWQ</sequence>
<comment type="caution">
    <text evidence="1">The sequence shown here is derived from an EMBL/GenBank/DDBJ whole genome shotgun (WGS) entry which is preliminary data.</text>
</comment>
<evidence type="ECO:0008006" key="2">
    <source>
        <dbReference type="Google" id="ProtNLM"/>
    </source>
</evidence>